<reference evidence="1 2" key="1">
    <citation type="submission" date="2019-09" db="EMBL/GenBank/DDBJ databases">
        <title>Complete genome sequence of Mycobacterium avium subsp. hominissuis strain JP-H-1.</title>
        <authorList>
            <person name="Kinoshita Y."/>
            <person name="Niwa H."/>
            <person name="Uchida-Fujii E."/>
            <person name="Nukada T."/>
        </authorList>
    </citation>
    <scope>NUCLEOTIDE SEQUENCE [LARGE SCALE GENOMIC DNA]</scope>
    <source>
        <strain evidence="1 2">JP-H-1</strain>
    </source>
</reference>
<dbReference type="AlphaFoldDB" id="A0AAI8X2B1"/>
<sequence>MNILTAPCSVTIRWPTIHAAGARGITSVRNPLGYTSFDGAHATDRAGCGCLAQALQLAIVDSAGIAVCYRRAGGTGIRTPRIVLTGLYHPLPRHFWESIDCLPA</sequence>
<proteinExistence type="predicted"/>
<protein>
    <submittedName>
        <fullName evidence="1">Uncharacterized protein</fullName>
    </submittedName>
</protein>
<name>A0AAI8X2B1_MYCAV</name>
<evidence type="ECO:0000313" key="2">
    <source>
        <dbReference type="Proteomes" id="UP000327362"/>
    </source>
</evidence>
<evidence type="ECO:0000313" key="1">
    <source>
        <dbReference type="EMBL" id="BBN47610.1"/>
    </source>
</evidence>
<accession>A0AAI8X2B1</accession>
<gene>
    <name evidence="1" type="ORF">JPH1_20850</name>
</gene>
<dbReference type="EMBL" id="AP020326">
    <property type="protein sequence ID" value="BBN47610.1"/>
    <property type="molecule type" value="Genomic_DNA"/>
</dbReference>
<organism evidence="1 2">
    <name type="scientific">Mycobacterium avium subsp. hominissuis</name>
    <dbReference type="NCBI Taxonomy" id="439334"/>
    <lineage>
        <taxon>Bacteria</taxon>
        <taxon>Bacillati</taxon>
        <taxon>Actinomycetota</taxon>
        <taxon>Actinomycetes</taxon>
        <taxon>Mycobacteriales</taxon>
        <taxon>Mycobacteriaceae</taxon>
        <taxon>Mycobacterium</taxon>
        <taxon>Mycobacterium avium complex (MAC)</taxon>
    </lineage>
</organism>
<dbReference type="Proteomes" id="UP000327362">
    <property type="component" value="Chromosome"/>
</dbReference>